<evidence type="ECO:0000313" key="2">
    <source>
        <dbReference type="EMBL" id="ACP32055.1"/>
    </source>
</evidence>
<proteinExistence type="predicted"/>
<gene>
    <name evidence="2" type="ordered locus">cauri_0458</name>
</gene>
<feature type="region of interest" description="Disordered" evidence="1">
    <location>
        <begin position="82"/>
        <end position="104"/>
    </location>
</feature>
<dbReference type="Proteomes" id="UP000002077">
    <property type="component" value="Chromosome"/>
</dbReference>
<dbReference type="EMBL" id="CP001601">
    <property type="protein sequence ID" value="ACP32055.1"/>
    <property type="molecule type" value="Genomic_DNA"/>
</dbReference>
<evidence type="ECO:0000256" key="1">
    <source>
        <dbReference type="SAM" id="MobiDB-lite"/>
    </source>
</evidence>
<organism evidence="2 3">
    <name type="scientific">Corynebacterium aurimucosum (strain ATCC 700975 / DSM 44827 / CIP 107346 / CN-1)</name>
    <name type="common">Corynebacterium nigricans</name>
    <dbReference type="NCBI Taxonomy" id="548476"/>
    <lineage>
        <taxon>Bacteria</taxon>
        <taxon>Bacillati</taxon>
        <taxon>Actinomycetota</taxon>
        <taxon>Actinomycetes</taxon>
        <taxon>Mycobacteriales</taxon>
        <taxon>Corynebacteriaceae</taxon>
        <taxon>Corynebacterium</taxon>
    </lineage>
</organism>
<dbReference type="AlphaFoldDB" id="C3PL51"/>
<protein>
    <submittedName>
        <fullName evidence="2">Uncharacterized protein</fullName>
    </submittedName>
</protein>
<dbReference type="HOGENOM" id="CLU_2245373_0_0_11"/>
<dbReference type="KEGG" id="car:cauri_0458"/>
<accession>C3PL51</accession>
<sequence length="104" mass="11110">MEPIQQGLNLCTVPAEITPRGGLGKIRPIPAMCVTLGTGLVHDGVEKPRGFILIKKYVGHVRPPSRPQQTVIPAFIGLRNIPSGSHATPQKCETPGQKPGVVMK</sequence>
<evidence type="ECO:0000313" key="3">
    <source>
        <dbReference type="Proteomes" id="UP000002077"/>
    </source>
</evidence>
<reference evidence="2 3" key="1">
    <citation type="journal article" date="2010" name="BMC Genomics">
        <title>Complete genome sequence and lifestyle of black-pigmented Corynebacterium aurimucosum ATCC 700975 (formerly C. nigricans CN-1) isolated from a vaginal swab of a woman with spontaneous abortion.</title>
        <authorList>
            <person name="Trost E."/>
            <person name="Gotker S."/>
            <person name="Schneider J."/>
            <person name="Schneiker-Bekel S."/>
            <person name="Szczepanowski R."/>
            <person name="Tilker A."/>
            <person name="Viehoever P."/>
            <person name="Arnold W."/>
            <person name="Bekel T."/>
            <person name="Blom J."/>
            <person name="Gartemann K.H."/>
            <person name="Linke B."/>
            <person name="Goesmann A."/>
            <person name="Puhler A."/>
            <person name="Shukla S.K."/>
            <person name="Tauch A."/>
        </authorList>
    </citation>
    <scope>NUCLEOTIDE SEQUENCE [LARGE SCALE GENOMIC DNA]</scope>
    <source>
        <strain evidence="3">ATCC 700975 / DSM 44827 / CIP 107346 / CN-1</strain>
    </source>
</reference>
<name>C3PL51_CORA7</name>
<keyword evidence="3" id="KW-1185">Reference proteome</keyword>